<keyword evidence="3" id="KW-1185">Reference proteome</keyword>
<feature type="signal peptide" evidence="1">
    <location>
        <begin position="1"/>
        <end position="24"/>
    </location>
</feature>
<dbReference type="KEGG" id="fax:FUAX_50750"/>
<accession>A0AAU9CR68</accession>
<protein>
    <recommendedName>
        <fullName evidence="4">Lipoprotein</fullName>
    </recommendedName>
</protein>
<feature type="chain" id="PRO_5043874301" description="Lipoprotein" evidence="1">
    <location>
        <begin position="25"/>
        <end position="111"/>
    </location>
</feature>
<evidence type="ECO:0000256" key="1">
    <source>
        <dbReference type="SAM" id="SignalP"/>
    </source>
</evidence>
<gene>
    <name evidence="2" type="ORF">FUAX_50750</name>
</gene>
<keyword evidence="2" id="KW-0614">Plasmid</keyword>
<evidence type="ECO:0000313" key="2">
    <source>
        <dbReference type="EMBL" id="BDD12643.1"/>
    </source>
</evidence>
<reference evidence="2 3" key="1">
    <citation type="submission" date="2021-12" db="EMBL/GenBank/DDBJ databases">
        <title>Genome sequencing of bacteria with rrn-lacking chromosome and rrn-plasmid.</title>
        <authorList>
            <person name="Anda M."/>
            <person name="Iwasaki W."/>
        </authorList>
    </citation>
    <scope>NUCLEOTIDE SEQUENCE [LARGE SCALE GENOMIC DNA]</scope>
    <source>
        <strain evidence="2 3">DSM 100852</strain>
        <plasmid evidence="2 3">pFA5</plasmid>
    </source>
</reference>
<keyword evidence="1" id="KW-0732">Signal</keyword>
<evidence type="ECO:0000313" key="3">
    <source>
        <dbReference type="Proteomes" id="UP001348817"/>
    </source>
</evidence>
<evidence type="ECO:0008006" key="4">
    <source>
        <dbReference type="Google" id="ProtNLM"/>
    </source>
</evidence>
<dbReference type="InterPro" id="IPR046516">
    <property type="entry name" value="DUF6694"/>
</dbReference>
<dbReference type="Proteomes" id="UP001348817">
    <property type="component" value="Plasmid pFA5"/>
</dbReference>
<organism evidence="2 3">
    <name type="scientific">Fulvitalea axinellae</name>
    <dbReference type="NCBI Taxonomy" id="1182444"/>
    <lineage>
        <taxon>Bacteria</taxon>
        <taxon>Pseudomonadati</taxon>
        <taxon>Bacteroidota</taxon>
        <taxon>Cytophagia</taxon>
        <taxon>Cytophagales</taxon>
        <taxon>Persicobacteraceae</taxon>
        <taxon>Fulvitalea</taxon>
    </lineage>
</organism>
<dbReference type="RefSeq" id="WP_338395789.1">
    <property type="nucleotide sequence ID" value="NZ_AP025319.1"/>
</dbReference>
<dbReference type="PROSITE" id="PS51257">
    <property type="entry name" value="PROKAR_LIPOPROTEIN"/>
    <property type="match status" value="1"/>
</dbReference>
<dbReference type="AlphaFoldDB" id="A0AAU9CR68"/>
<proteinExistence type="predicted"/>
<dbReference type="Pfam" id="PF20404">
    <property type="entry name" value="DUF6694"/>
    <property type="match status" value="1"/>
</dbReference>
<sequence length="111" mass="12736">MKRLSAILLLLTLAFSSCSPTVDASSEKSFKASIKQLKESLSKEERKEFAECVKLIMTQNISVKDLLSKPKAYAREKLDGKTVSDILKEGKELKKELEKKRKKKTKKWFKK</sequence>
<dbReference type="EMBL" id="AP025319">
    <property type="protein sequence ID" value="BDD12643.1"/>
    <property type="molecule type" value="Genomic_DNA"/>
</dbReference>
<name>A0AAU9CR68_9BACT</name>
<geneLocation type="plasmid" evidence="2 3">
    <name>pFA5</name>
</geneLocation>